<evidence type="ECO:0000256" key="11">
    <source>
        <dbReference type="ARBA" id="ARBA00030128"/>
    </source>
</evidence>
<name>A0A1T4JLR4_9FIRM</name>
<evidence type="ECO:0000256" key="12">
    <source>
        <dbReference type="ARBA" id="ARBA00048594"/>
    </source>
</evidence>
<dbReference type="CDD" id="cd00071">
    <property type="entry name" value="GMPK"/>
    <property type="match status" value="1"/>
</dbReference>
<evidence type="ECO:0000256" key="10">
    <source>
        <dbReference type="ARBA" id="ARBA00022840"/>
    </source>
</evidence>
<keyword evidence="10 13" id="KW-0067">ATP-binding</keyword>
<keyword evidence="6 13" id="KW-0963">Cytoplasm</keyword>
<dbReference type="Gene3D" id="3.30.63.10">
    <property type="entry name" value="Guanylate Kinase phosphate binding domain"/>
    <property type="match status" value="1"/>
</dbReference>
<evidence type="ECO:0000256" key="13">
    <source>
        <dbReference type="HAMAP-Rule" id="MF_00328"/>
    </source>
</evidence>
<gene>
    <name evidence="13" type="primary">gmk</name>
    <name evidence="15" type="ORF">SAMN02745118_00152</name>
</gene>
<dbReference type="InterPro" id="IPR020590">
    <property type="entry name" value="Guanylate_kinase_CS"/>
</dbReference>
<evidence type="ECO:0000256" key="1">
    <source>
        <dbReference type="ARBA" id="ARBA00003531"/>
    </source>
</evidence>
<dbReference type="PANTHER" id="PTHR23117">
    <property type="entry name" value="GUANYLATE KINASE-RELATED"/>
    <property type="match status" value="1"/>
</dbReference>
<reference evidence="16" key="1">
    <citation type="submission" date="2017-02" db="EMBL/GenBank/DDBJ databases">
        <authorList>
            <person name="Varghese N."/>
            <person name="Submissions S."/>
        </authorList>
    </citation>
    <scope>NUCLEOTIDE SEQUENCE [LARGE SCALE GENOMIC DNA]</scope>
    <source>
        <strain evidence="16">ATCC BAA-73</strain>
    </source>
</reference>
<comment type="catalytic activity">
    <reaction evidence="12 13">
        <text>GMP + ATP = GDP + ADP</text>
        <dbReference type="Rhea" id="RHEA:20780"/>
        <dbReference type="ChEBI" id="CHEBI:30616"/>
        <dbReference type="ChEBI" id="CHEBI:58115"/>
        <dbReference type="ChEBI" id="CHEBI:58189"/>
        <dbReference type="ChEBI" id="CHEBI:456216"/>
        <dbReference type="EC" id="2.7.4.8"/>
    </reaction>
</comment>
<evidence type="ECO:0000256" key="2">
    <source>
        <dbReference type="ARBA" id="ARBA00004496"/>
    </source>
</evidence>
<dbReference type="Gene3D" id="3.40.50.300">
    <property type="entry name" value="P-loop containing nucleotide triphosphate hydrolases"/>
    <property type="match status" value="1"/>
</dbReference>
<dbReference type="Proteomes" id="UP000190625">
    <property type="component" value="Unassembled WGS sequence"/>
</dbReference>
<feature type="binding site" evidence="13">
    <location>
        <begin position="12"/>
        <end position="19"/>
    </location>
    <ligand>
        <name>ATP</name>
        <dbReference type="ChEBI" id="CHEBI:30616"/>
    </ligand>
</feature>
<comment type="similarity">
    <text evidence="3 13">Belongs to the guanylate kinase family.</text>
</comment>
<comment type="function">
    <text evidence="1 13">Essential for recycling GMP and indirectly, cGMP.</text>
</comment>
<dbReference type="RefSeq" id="WP_078808685.1">
    <property type="nucleotide sequence ID" value="NZ_FUWM01000003.1"/>
</dbReference>
<dbReference type="SMART" id="SM00072">
    <property type="entry name" value="GuKc"/>
    <property type="match status" value="1"/>
</dbReference>
<dbReference type="STRING" id="142842.SAMN02745118_00152"/>
<keyword evidence="16" id="KW-1185">Reference proteome</keyword>
<dbReference type="SUPFAM" id="SSF52540">
    <property type="entry name" value="P-loop containing nucleoside triphosphate hydrolases"/>
    <property type="match status" value="1"/>
</dbReference>
<dbReference type="GO" id="GO:0004385">
    <property type="term" value="F:GMP kinase activity"/>
    <property type="evidence" value="ECO:0007669"/>
    <property type="project" value="UniProtKB-UniRule"/>
</dbReference>
<keyword evidence="8 13" id="KW-0547">Nucleotide-binding</keyword>
<dbReference type="NCBIfam" id="TIGR03263">
    <property type="entry name" value="guanyl_kin"/>
    <property type="match status" value="1"/>
</dbReference>
<dbReference type="OrthoDB" id="9808150at2"/>
<dbReference type="InterPro" id="IPR008144">
    <property type="entry name" value="Guanylate_kin-like_dom"/>
</dbReference>
<evidence type="ECO:0000256" key="5">
    <source>
        <dbReference type="ARBA" id="ARBA00016296"/>
    </source>
</evidence>
<dbReference type="HAMAP" id="MF_00328">
    <property type="entry name" value="Guanylate_kinase"/>
    <property type="match status" value="1"/>
</dbReference>
<evidence type="ECO:0000256" key="6">
    <source>
        <dbReference type="ARBA" id="ARBA00022490"/>
    </source>
</evidence>
<keyword evidence="7 13" id="KW-0808">Transferase</keyword>
<evidence type="ECO:0000313" key="16">
    <source>
        <dbReference type="Proteomes" id="UP000190625"/>
    </source>
</evidence>
<dbReference type="InterPro" id="IPR027417">
    <property type="entry name" value="P-loop_NTPase"/>
</dbReference>
<dbReference type="Pfam" id="PF00625">
    <property type="entry name" value="Guanylate_kin"/>
    <property type="match status" value="1"/>
</dbReference>
<dbReference type="PROSITE" id="PS50052">
    <property type="entry name" value="GUANYLATE_KINASE_2"/>
    <property type="match status" value="1"/>
</dbReference>
<protein>
    <recommendedName>
        <fullName evidence="5 13">Guanylate kinase</fullName>
        <ecNumber evidence="4 13">2.7.4.8</ecNumber>
    </recommendedName>
    <alternativeName>
        <fullName evidence="11 13">GMP kinase</fullName>
    </alternativeName>
</protein>
<accession>A0A1T4JLR4</accession>
<dbReference type="PROSITE" id="PS00856">
    <property type="entry name" value="GUANYLATE_KINASE_1"/>
    <property type="match status" value="1"/>
</dbReference>
<dbReference type="InterPro" id="IPR008145">
    <property type="entry name" value="GK/Ca_channel_bsu"/>
</dbReference>
<evidence type="ECO:0000256" key="7">
    <source>
        <dbReference type="ARBA" id="ARBA00022679"/>
    </source>
</evidence>
<evidence type="ECO:0000256" key="3">
    <source>
        <dbReference type="ARBA" id="ARBA00005790"/>
    </source>
</evidence>
<dbReference type="FunFam" id="3.30.63.10:FF:000002">
    <property type="entry name" value="Guanylate kinase 1"/>
    <property type="match status" value="1"/>
</dbReference>
<evidence type="ECO:0000256" key="9">
    <source>
        <dbReference type="ARBA" id="ARBA00022777"/>
    </source>
</evidence>
<dbReference type="InterPro" id="IPR017665">
    <property type="entry name" value="Guanylate_kinase"/>
</dbReference>
<keyword evidence="9 13" id="KW-0418">Kinase</keyword>
<dbReference type="FunFam" id="3.40.50.300:FF:000855">
    <property type="entry name" value="Guanylate kinase"/>
    <property type="match status" value="1"/>
</dbReference>
<feature type="domain" description="Guanylate kinase-like" evidence="14">
    <location>
        <begin position="5"/>
        <end position="183"/>
    </location>
</feature>
<dbReference type="AlphaFoldDB" id="A0A1T4JLR4"/>
<comment type="subcellular location">
    <subcellularLocation>
        <location evidence="2 13">Cytoplasm</location>
    </subcellularLocation>
</comment>
<dbReference type="EC" id="2.7.4.8" evidence="4 13"/>
<evidence type="ECO:0000313" key="15">
    <source>
        <dbReference type="EMBL" id="SJZ31007.1"/>
    </source>
</evidence>
<dbReference type="EMBL" id="FUWM01000003">
    <property type="protein sequence ID" value="SJZ31007.1"/>
    <property type="molecule type" value="Genomic_DNA"/>
</dbReference>
<evidence type="ECO:0000259" key="14">
    <source>
        <dbReference type="PROSITE" id="PS50052"/>
    </source>
</evidence>
<evidence type="ECO:0000256" key="4">
    <source>
        <dbReference type="ARBA" id="ARBA00012961"/>
    </source>
</evidence>
<evidence type="ECO:0000256" key="8">
    <source>
        <dbReference type="ARBA" id="ARBA00022741"/>
    </source>
</evidence>
<dbReference type="GO" id="GO:0005524">
    <property type="term" value="F:ATP binding"/>
    <property type="evidence" value="ECO:0007669"/>
    <property type="project" value="UniProtKB-UniRule"/>
</dbReference>
<sequence>MARKGKLLILSGPSAVGKGTVIDALMGKYQDIAYSISVTTRQPRPGERDGIDYFFVSKEKFSEMIENNELIEWAKVHGNYYGTPKSYVEETLNTEQDVILEIDIQGAAQVKEKYEYGVFVFLAPPSLKELESRIYKRGTDSQESIEVRMENASKEMKKVEDYDYIIVNDEIEKAVKKLKAIIIAERCKVD</sequence>
<organism evidence="15 16">
    <name type="scientific">Selenihalanaerobacter shriftii</name>
    <dbReference type="NCBI Taxonomy" id="142842"/>
    <lineage>
        <taxon>Bacteria</taxon>
        <taxon>Bacillati</taxon>
        <taxon>Bacillota</taxon>
        <taxon>Clostridia</taxon>
        <taxon>Halanaerobiales</taxon>
        <taxon>Halobacteroidaceae</taxon>
        <taxon>Selenihalanaerobacter</taxon>
    </lineage>
</organism>
<dbReference type="GO" id="GO:0005829">
    <property type="term" value="C:cytosol"/>
    <property type="evidence" value="ECO:0007669"/>
    <property type="project" value="TreeGrafter"/>
</dbReference>
<dbReference type="PANTHER" id="PTHR23117:SF13">
    <property type="entry name" value="GUANYLATE KINASE"/>
    <property type="match status" value="1"/>
</dbReference>
<proteinExistence type="inferred from homology"/>